<dbReference type="Gene3D" id="3.80.10.10">
    <property type="entry name" value="Ribonuclease Inhibitor"/>
    <property type="match status" value="2"/>
</dbReference>
<proteinExistence type="predicted"/>
<feature type="compositionally biased region" description="Low complexity" evidence="1">
    <location>
        <begin position="235"/>
        <end position="245"/>
    </location>
</feature>
<keyword evidence="3" id="KW-1185">Reference proteome</keyword>
<feature type="compositionally biased region" description="Low complexity" evidence="1">
    <location>
        <begin position="262"/>
        <end position="287"/>
    </location>
</feature>
<reference evidence="2 3" key="1">
    <citation type="submission" date="2016-05" db="EMBL/GenBank/DDBJ databases">
        <title>Genome sequencing reveals origins of a unique bacterial endosymbiosis in the earliest lineages of terrestrial Fungi.</title>
        <authorList>
            <consortium name="DOE Joint Genome Institute"/>
            <person name="Uehling J."/>
            <person name="Gryganskyi A."/>
            <person name="Hameed K."/>
            <person name="Tschaplinski T."/>
            <person name="Misztal P."/>
            <person name="Wu S."/>
            <person name="Desiro A."/>
            <person name="Vande Pol N."/>
            <person name="Du Z.-Y."/>
            <person name="Zienkiewicz A."/>
            <person name="Zienkiewicz K."/>
            <person name="Morin E."/>
            <person name="Tisserant E."/>
            <person name="Splivallo R."/>
            <person name="Hainaut M."/>
            <person name="Henrissat B."/>
            <person name="Ohm R."/>
            <person name="Kuo A."/>
            <person name="Yan J."/>
            <person name="Lipzen A."/>
            <person name="Nolan M."/>
            <person name="Labutti K."/>
            <person name="Barry K."/>
            <person name="Goldstein A."/>
            <person name="Labbe J."/>
            <person name="Schadt C."/>
            <person name="Tuskan G."/>
            <person name="Grigoriev I."/>
            <person name="Martin F."/>
            <person name="Vilgalys R."/>
            <person name="Bonito G."/>
        </authorList>
    </citation>
    <scope>NUCLEOTIDE SEQUENCE [LARGE SCALE GENOMIC DNA]</scope>
    <source>
        <strain evidence="2 3">AG-77</strain>
    </source>
</reference>
<accession>A0A197K739</accession>
<organism evidence="2 3">
    <name type="scientific">Linnemannia elongata AG-77</name>
    <dbReference type="NCBI Taxonomy" id="1314771"/>
    <lineage>
        <taxon>Eukaryota</taxon>
        <taxon>Fungi</taxon>
        <taxon>Fungi incertae sedis</taxon>
        <taxon>Mucoromycota</taxon>
        <taxon>Mortierellomycotina</taxon>
        <taxon>Mortierellomycetes</taxon>
        <taxon>Mortierellales</taxon>
        <taxon>Mortierellaceae</taxon>
        <taxon>Linnemannia</taxon>
    </lineage>
</organism>
<name>A0A197K739_9FUNG</name>
<dbReference type="EMBL" id="KV442023">
    <property type="protein sequence ID" value="OAQ32978.1"/>
    <property type="molecule type" value="Genomic_DNA"/>
</dbReference>
<evidence type="ECO:0000256" key="1">
    <source>
        <dbReference type="SAM" id="MobiDB-lite"/>
    </source>
</evidence>
<dbReference type="Proteomes" id="UP000078512">
    <property type="component" value="Unassembled WGS sequence"/>
</dbReference>
<feature type="region of interest" description="Disordered" evidence="1">
    <location>
        <begin position="223"/>
        <end position="294"/>
    </location>
</feature>
<dbReference type="AlphaFoldDB" id="A0A197K739"/>
<evidence type="ECO:0000313" key="2">
    <source>
        <dbReference type="EMBL" id="OAQ32978.1"/>
    </source>
</evidence>
<gene>
    <name evidence="2" type="ORF">K457DRAFT_135055</name>
</gene>
<dbReference type="InterPro" id="IPR032675">
    <property type="entry name" value="LRR_dom_sf"/>
</dbReference>
<protein>
    <recommendedName>
        <fullName evidence="4">F-box domain-containing protein</fullName>
    </recommendedName>
</protein>
<evidence type="ECO:0008006" key="4">
    <source>
        <dbReference type="Google" id="ProtNLM"/>
    </source>
</evidence>
<dbReference type="SUPFAM" id="SSF52047">
    <property type="entry name" value="RNI-like"/>
    <property type="match status" value="1"/>
</dbReference>
<dbReference type="OrthoDB" id="2347616at2759"/>
<evidence type="ECO:0000313" key="3">
    <source>
        <dbReference type="Proteomes" id="UP000078512"/>
    </source>
</evidence>
<sequence length="639" mass="71569">MFAFDIPEIRDHLAQFLNTRQLGSTIQVCRDWHATFLPFLYRSTSVIATSEKNPTPATIEKYAHLIQALRISGFTESLEYYAVRCRNLHTLTLDGNWTMSYSSDGGTTIRRTFASMNSGSSSSGNSIDCHGNDKEIVAAAFSSTVADLIHRNPGLVHILLIDQPCISSTKFWNALAASPKLSSMQLTGCTIHPQDTSAFWEACSKTETLHLLRLQLPDGEAHYPPFRKHSLSDQEPLSPATESSLPLPPPPSPPSAITTLMESSLSLNESSVPPKDANNRNNINNNNKGKDKDKDKALFSRLQILRMSGISDGFRIISQAPLLRSWTWAPGTKPFPSQEIELAFPRLKHFPYFRDLDIQLPELNDTHIEDLLDKMTDARDVDLSWTDFGPKSFQVLMIRHTMTLRSLSLLCVQVQSKQIQALLTSCPGLESFAANVLFGTELVRYGAPTKEGSEDDSEIDFTSPDYEYDMSVSAFMGSGTGTLLGDDWVCLGLKSLALNFALGGKNIHLKDTNPNSLAAMQKQYDLEQEHTFRQLARLTQLERLQMVNMMGGSPFVQGVNLNLRSKGGRLEDLAPLTRLDTINFAGTQQLLDEEELEWMWSHWPRLFFVMGVFNKDPGVNKRVVAAYKERQKKRWESAK</sequence>